<keyword evidence="3" id="KW-1185">Reference proteome</keyword>
<comment type="caution">
    <text evidence="2">The sequence shown here is derived from an EMBL/GenBank/DDBJ whole genome shotgun (WGS) entry which is preliminary data.</text>
</comment>
<dbReference type="InterPro" id="IPR002125">
    <property type="entry name" value="CMP_dCMP_dom"/>
</dbReference>
<sequence length="153" mass="16475">MASSEDRRWLTAAIDLSRLSLPTPTNYAVGAIVVDHHGHALATGYTGEWNPRDHAEEVALAKLAAVPRPDLAKATIYSTLEPCTARRSRPGTCTGLILARGIGRVVFALREPLILADCRGAESLREAGVDVDEIDDLGPLVREINAQHFIAAQ</sequence>
<reference evidence="2 3" key="1">
    <citation type="submission" date="2016-09" db="EMBL/GenBank/DDBJ databases">
        <title>Couchioplanes caeruleus draft genome sequence.</title>
        <authorList>
            <person name="Sheehan J."/>
            <person name="Caffrey P."/>
        </authorList>
    </citation>
    <scope>NUCLEOTIDE SEQUENCE [LARGE SCALE GENOMIC DNA]</scope>
    <source>
        <strain evidence="2 3">DSM 43634</strain>
    </source>
</reference>
<dbReference type="PROSITE" id="PS51747">
    <property type="entry name" value="CYT_DCMP_DEAMINASES_2"/>
    <property type="match status" value="1"/>
</dbReference>
<protein>
    <submittedName>
        <fullName evidence="2">dCMP deaminase</fullName>
    </submittedName>
</protein>
<dbReference type="Pfam" id="PF00383">
    <property type="entry name" value="dCMP_cyt_deam_1"/>
    <property type="match status" value="1"/>
</dbReference>
<name>A0A1K0GJB5_9ACTN</name>
<dbReference type="Proteomes" id="UP000182486">
    <property type="component" value="Unassembled WGS sequence"/>
</dbReference>
<dbReference type="Gene3D" id="3.40.140.10">
    <property type="entry name" value="Cytidine Deaminase, domain 2"/>
    <property type="match status" value="1"/>
</dbReference>
<dbReference type="InterPro" id="IPR016193">
    <property type="entry name" value="Cytidine_deaminase-like"/>
</dbReference>
<proteinExistence type="predicted"/>
<dbReference type="AlphaFoldDB" id="A0A1K0GJB5"/>
<dbReference type="RefSeq" id="WP_071807030.1">
    <property type="nucleotide sequence ID" value="NZ_MEIA01000222.1"/>
</dbReference>
<evidence type="ECO:0000259" key="1">
    <source>
        <dbReference type="PROSITE" id="PS51747"/>
    </source>
</evidence>
<evidence type="ECO:0000313" key="3">
    <source>
        <dbReference type="Proteomes" id="UP000182486"/>
    </source>
</evidence>
<dbReference type="SUPFAM" id="SSF53927">
    <property type="entry name" value="Cytidine deaminase-like"/>
    <property type="match status" value="1"/>
</dbReference>
<gene>
    <name evidence="2" type="ORF">BG844_20895</name>
</gene>
<accession>A0A1K0GJB5</accession>
<evidence type="ECO:0000313" key="2">
    <source>
        <dbReference type="EMBL" id="OJF12366.1"/>
    </source>
</evidence>
<dbReference type="GO" id="GO:0008835">
    <property type="term" value="F:diaminohydroxyphosphoribosylaminopyrimidine deaminase activity"/>
    <property type="evidence" value="ECO:0007669"/>
    <property type="project" value="TreeGrafter"/>
</dbReference>
<dbReference type="PANTHER" id="PTHR11079">
    <property type="entry name" value="CYTOSINE DEAMINASE FAMILY MEMBER"/>
    <property type="match status" value="1"/>
</dbReference>
<dbReference type="PANTHER" id="PTHR11079:SF162">
    <property type="entry name" value="RIBOFLAVIN BIOSYNTHESIS PROTEIN PYRD, CHLOROPLASTIC"/>
    <property type="match status" value="1"/>
</dbReference>
<feature type="domain" description="CMP/dCMP-type deaminase" evidence="1">
    <location>
        <begin position="4"/>
        <end position="131"/>
    </location>
</feature>
<organism evidence="2 3">
    <name type="scientific">Couchioplanes caeruleus subsp. caeruleus</name>
    <dbReference type="NCBI Taxonomy" id="56427"/>
    <lineage>
        <taxon>Bacteria</taxon>
        <taxon>Bacillati</taxon>
        <taxon>Actinomycetota</taxon>
        <taxon>Actinomycetes</taxon>
        <taxon>Micromonosporales</taxon>
        <taxon>Micromonosporaceae</taxon>
        <taxon>Couchioplanes</taxon>
    </lineage>
</organism>
<dbReference type="EMBL" id="MEIA01000222">
    <property type="protein sequence ID" value="OJF12366.1"/>
    <property type="molecule type" value="Genomic_DNA"/>
</dbReference>